<feature type="domain" description="Major facilitator superfamily (MFS) profile" evidence="6">
    <location>
        <begin position="26"/>
        <end position="455"/>
    </location>
</feature>
<dbReference type="InterPro" id="IPR036259">
    <property type="entry name" value="MFS_trans_sf"/>
</dbReference>
<evidence type="ECO:0000256" key="3">
    <source>
        <dbReference type="ARBA" id="ARBA00022989"/>
    </source>
</evidence>
<evidence type="ECO:0000259" key="6">
    <source>
        <dbReference type="PROSITE" id="PS50850"/>
    </source>
</evidence>
<comment type="subcellular location">
    <subcellularLocation>
        <location evidence="1">Membrane</location>
        <topology evidence="1">Multi-pass membrane protein</topology>
    </subcellularLocation>
</comment>
<feature type="transmembrane region" description="Helical" evidence="5">
    <location>
        <begin position="433"/>
        <end position="451"/>
    </location>
</feature>
<keyword evidence="4 5" id="KW-0472">Membrane</keyword>
<protein>
    <recommendedName>
        <fullName evidence="6">Major facilitator superfamily (MFS) profile domain-containing protein</fullName>
    </recommendedName>
</protein>
<dbReference type="SUPFAM" id="SSF103473">
    <property type="entry name" value="MFS general substrate transporter"/>
    <property type="match status" value="1"/>
</dbReference>
<feature type="transmembrane region" description="Helical" evidence="5">
    <location>
        <begin position="268"/>
        <end position="293"/>
    </location>
</feature>
<evidence type="ECO:0000256" key="1">
    <source>
        <dbReference type="ARBA" id="ARBA00004141"/>
    </source>
</evidence>
<feature type="transmembrane region" description="Helical" evidence="5">
    <location>
        <begin position="155"/>
        <end position="173"/>
    </location>
</feature>
<dbReference type="InterPro" id="IPR020846">
    <property type="entry name" value="MFS_dom"/>
</dbReference>
<evidence type="ECO:0000256" key="4">
    <source>
        <dbReference type="ARBA" id="ARBA00023136"/>
    </source>
</evidence>
<dbReference type="PANTHER" id="PTHR48021">
    <property type="match status" value="1"/>
</dbReference>
<proteinExistence type="predicted"/>
<dbReference type="InterPro" id="IPR050549">
    <property type="entry name" value="MFS_Trehalose_Transporter"/>
</dbReference>
<dbReference type="EMBL" id="OU963915">
    <property type="protein sequence ID" value="CAH0403102.1"/>
    <property type="molecule type" value="Genomic_DNA"/>
</dbReference>
<keyword evidence="2 5" id="KW-0812">Transmembrane</keyword>
<sequence length="468" mass="51921">MKAKINNEISNKNTEEQGHTRVQWIVVVIASLMMFLYGMENGWMSPMTKVLTSDQSPTGYPLSGTELSWVSSVLPLTAVCLVPLYAFITDAYGRKFGVLAVGIPQLICCTLRLFATNTTMLILSRASAGVAASGCFISMPIYVREICQDSIRGATVAFLMLMQNFGLLTMYLMGSYLSYHIILWITITITVLAIGLIIFAPESPAFLAKNEKYDEAAKTLALLRGLEVNHKIIELEINEMRNEELRYKSLPEITFINIFKNKAWRSGFLRALLVNTSQSGNGTFAIMTYGWVILSSSKISIDPDLQTLVVPILMIFGSMVSLVFVQKFGRKVIIVSMQILIAVAMTCMGVVLMLQHSGFSPPGWVLLLSVAISVWAYAAGVVSIFYVIVSEMFSFQVRSKIMGILVSYSWFVSSLQLIVFVPISEMFGMHTMFFIYAGVNVFGGVGALLLMPETKDKTVEEIERILSK</sequence>
<accession>A0ABN8B4S6</accession>
<evidence type="ECO:0000313" key="7">
    <source>
        <dbReference type="EMBL" id="CAH0403102.1"/>
    </source>
</evidence>
<feature type="transmembrane region" description="Helical" evidence="5">
    <location>
        <begin position="332"/>
        <end position="354"/>
    </location>
</feature>
<dbReference type="InterPro" id="IPR005828">
    <property type="entry name" value="MFS_sugar_transport-like"/>
</dbReference>
<feature type="transmembrane region" description="Helical" evidence="5">
    <location>
        <begin position="21"/>
        <end position="39"/>
    </location>
</feature>
<keyword evidence="8" id="KW-1185">Reference proteome</keyword>
<dbReference type="Pfam" id="PF00083">
    <property type="entry name" value="Sugar_tr"/>
    <property type="match status" value="1"/>
</dbReference>
<dbReference type="PANTHER" id="PTHR48021:SF33">
    <property type="entry name" value="AT22075P-RELATED"/>
    <property type="match status" value="1"/>
</dbReference>
<reference evidence="7" key="1">
    <citation type="submission" date="2021-12" db="EMBL/GenBank/DDBJ databases">
        <authorList>
            <person name="King R."/>
        </authorList>
    </citation>
    <scope>NUCLEOTIDE SEQUENCE</scope>
</reference>
<evidence type="ECO:0000313" key="8">
    <source>
        <dbReference type="Proteomes" id="UP001153292"/>
    </source>
</evidence>
<evidence type="ECO:0000256" key="2">
    <source>
        <dbReference type="ARBA" id="ARBA00022692"/>
    </source>
</evidence>
<feature type="transmembrane region" description="Helical" evidence="5">
    <location>
        <begin position="179"/>
        <end position="200"/>
    </location>
</feature>
<keyword evidence="3 5" id="KW-1133">Transmembrane helix</keyword>
<dbReference type="Gene3D" id="1.20.1250.20">
    <property type="entry name" value="MFS general substrate transporter like domains"/>
    <property type="match status" value="1"/>
</dbReference>
<gene>
    <name evidence="7" type="ORF">CHILSU_LOCUS6360</name>
</gene>
<organism evidence="7 8">
    <name type="scientific">Chilo suppressalis</name>
    <name type="common">Asiatic rice borer moth</name>
    <dbReference type="NCBI Taxonomy" id="168631"/>
    <lineage>
        <taxon>Eukaryota</taxon>
        <taxon>Metazoa</taxon>
        <taxon>Ecdysozoa</taxon>
        <taxon>Arthropoda</taxon>
        <taxon>Hexapoda</taxon>
        <taxon>Insecta</taxon>
        <taxon>Pterygota</taxon>
        <taxon>Neoptera</taxon>
        <taxon>Endopterygota</taxon>
        <taxon>Lepidoptera</taxon>
        <taxon>Glossata</taxon>
        <taxon>Ditrysia</taxon>
        <taxon>Pyraloidea</taxon>
        <taxon>Crambidae</taxon>
        <taxon>Crambinae</taxon>
        <taxon>Chilo</taxon>
    </lineage>
</organism>
<evidence type="ECO:0000256" key="5">
    <source>
        <dbReference type="SAM" id="Phobius"/>
    </source>
</evidence>
<feature type="transmembrane region" description="Helical" evidence="5">
    <location>
        <begin position="67"/>
        <end position="89"/>
    </location>
</feature>
<feature type="transmembrane region" description="Helical" evidence="5">
    <location>
        <begin position="401"/>
        <end position="421"/>
    </location>
</feature>
<dbReference type="Proteomes" id="UP001153292">
    <property type="component" value="Chromosome 22"/>
</dbReference>
<name>A0ABN8B4S6_CHISP</name>
<feature type="transmembrane region" description="Helical" evidence="5">
    <location>
        <begin position="96"/>
        <end position="115"/>
    </location>
</feature>
<feature type="transmembrane region" description="Helical" evidence="5">
    <location>
        <begin position="121"/>
        <end position="143"/>
    </location>
</feature>
<feature type="transmembrane region" description="Helical" evidence="5">
    <location>
        <begin position="305"/>
        <end position="325"/>
    </location>
</feature>
<dbReference type="PROSITE" id="PS50850">
    <property type="entry name" value="MFS"/>
    <property type="match status" value="1"/>
</dbReference>
<feature type="transmembrane region" description="Helical" evidence="5">
    <location>
        <begin position="366"/>
        <end position="389"/>
    </location>
</feature>